<dbReference type="Pfam" id="PF03466">
    <property type="entry name" value="LysR_substrate"/>
    <property type="match status" value="1"/>
</dbReference>
<keyword evidence="2" id="KW-0805">Transcription regulation</keyword>
<comment type="similarity">
    <text evidence="1">Belongs to the LysR transcriptional regulatory family.</text>
</comment>
<comment type="caution">
    <text evidence="6">The sequence shown here is derived from an EMBL/GenBank/DDBJ whole genome shotgun (WGS) entry which is preliminary data.</text>
</comment>
<dbReference type="PROSITE" id="PS50931">
    <property type="entry name" value="HTH_LYSR"/>
    <property type="match status" value="1"/>
</dbReference>
<dbReference type="SUPFAM" id="SSF53850">
    <property type="entry name" value="Periplasmic binding protein-like II"/>
    <property type="match status" value="1"/>
</dbReference>
<dbReference type="InterPro" id="IPR000847">
    <property type="entry name" value="LysR_HTH_N"/>
</dbReference>
<dbReference type="Proteomes" id="UP000245212">
    <property type="component" value="Unassembled WGS sequence"/>
</dbReference>
<reference evidence="7" key="1">
    <citation type="submission" date="2018-05" db="EMBL/GenBank/DDBJ databases">
        <authorList>
            <person name="Li Y."/>
        </authorList>
    </citation>
    <scope>NUCLEOTIDE SEQUENCE [LARGE SCALE GENOMIC DNA]</scope>
    <source>
        <strain evidence="7">3d-2-2</strain>
    </source>
</reference>
<keyword evidence="4" id="KW-0804">Transcription</keyword>
<dbReference type="Gene3D" id="1.10.10.10">
    <property type="entry name" value="Winged helix-like DNA-binding domain superfamily/Winged helix DNA-binding domain"/>
    <property type="match status" value="1"/>
</dbReference>
<name>A0A2V1JTY1_9BURK</name>
<feature type="domain" description="HTH lysR-type" evidence="5">
    <location>
        <begin position="3"/>
        <end position="60"/>
    </location>
</feature>
<protein>
    <submittedName>
        <fullName evidence="6">LysR family transcriptional regulator</fullName>
    </submittedName>
</protein>
<evidence type="ECO:0000256" key="4">
    <source>
        <dbReference type="ARBA" id="ARBA00023163"/>
    </source>
</evidence>
<dbReference type="RefSeq" id="WP_109062793.1">
    <property type="nucleotide sequence ID" value="NZ_QETA01000007.1"/>
</dbReference>
<dbReference type="InterPro" id="IPR005119">
    <property type="entry name" value="LysR_subst-bd"/>
</dbReference>
<accession>A0A2V1JTY1</accession>
<evidence type="ECO:0000313" key="7">
    <source>
        <dbReference type="Proteomes" id="UP000245212"/>
    </source>
</evidence>
<proteinExistence type="inferred from homology"/>
<dbReference type="EMBL" id="QETA01000007">
    <property type="protein sequence ID" value="PWF21449.1"/>
    <property type="molecule type" value="Genomic_DNA"/>
</dbReference>
<dbReference type="InterPro" id="IPR036388">
    <property type="entry name" value="WH-like_DNA-bd_sf"/>
</dbReference>
<keyword evidence="3" id="KW-0238">DNA-binding</keyword>
<dbReference type="PANTHER" id="PTHR30126">
    <property type="entry name" value="HTH-TYPE TRANSCRIPTIONAL REGULATOR"/>
    <property type="match status" value="1"/>
</dbReference>
<dbReference type="InterPro" id="IPR036390">
    <property type="entry name" value="WH_DNA-bd_sf"/>
</dbReference>
<evidence type="ECO:0000259" key="5">
    <source>
        <dbReference type="PROSITE" id="PS50931"/>
    </source>
</evidence>
<dbReference type="GO" id="GO:0003700">
    <property type="term" value="F:DNA-binding transcription factor activity"/>
    <property type="evidence" value="ECO:0007669"/>
    <property type="project" value="InterPro"/>
</dbReference>
<dbReference type="Pfam" id="PF00126">
    <property type="entry name" value="HTH_1"/>
    <property type="match status" value="1"/>
</dbReference>
<gene>
    <name evidence="6" type="ORF">DD235_14340</name>
</gene>
<dbReference type="CDD" id="cd08420">
    <property type="entry name" value="PBP2_CysL_like"/>
    <property type="match status" value="1"/>
</dbReference>
<sequence>MHLTLRQLEIFIAVADCGSTSAAATHIALSQSAISGALNEFESLLGIRLFDRAGKRLVINETGRALLPQARVTLESARQIERQFGVGLPVSAQVQAPVSIRLGASTTIGNYLVPGMVAAYLRAAPLARVEVEIGNTRDVASAVARMEVDLGLIEGPCHEPDLHVEHWMDDEMVIVAAPDYLWPREPAHDTQDDEETVHVRPAVLPDSEGGVVPEQPITPTVLRQACWLLREQGSGTRETVEQALLPHLDHFESAMYLGSSEAIKQAAAAGLGVTCLSRAAVQDFVAAGRLVILHTALPRIERRFYLIRHRARILSPALSQFIGMRSPGVENGDGQPPLAAQQSAL</sequence>
<dbReference type="Gene3D" id="3.40.190.290">
    <property type="match status" value="1"/>
</dbReference>
<keyword evidence="7" id="KW-1185">Reference proteome</keyword>
<dbReference type="GO" id="GO:0000976">
    <property type="term" value="F:transcription cis-regulatory region binding"/>
    <property type="evidence" value="ECO:0007669"/>
    <property type="project" value="TreeGrafter"/>
</dbReference>
<dbReference type="SUPFAM" id="SSF46785">
    <property type="entry name" value="Winged helix' DNA-binding domain"/>
    <property type="match status" value="1"/>
</dbReference>
<evidence type="ECO:0000256" key="2">
    <source>
        <dbReference type="ARBA" id="ARBA00023015"/>
    </source>
</evidence>
<dbReference type="AlphaFoldDB" id="A0A2V1JTY1"/>
<organism evidence="6 7">
    <name type="scientific">Corticimicrobacter populi</name>
    <dbReference type="NCBI Taxonomy" id="2175229"/>
    <lineage>
        <taxon>Bacteria</taxon>
        <taxon>Pseudomonadati</taxon>
        <taxon>Pseudomonadota</taxon>
        <taxon>Betaproteobacteria</taxon>
        <taxon>Burkholderiales</taxon>
        <taxon>Alcaligenaceae</taxon>
        <taxon>Corticimicrobacter</taxon>
    </lineage>
</organism>
<evidence type="ECO:0000256" key="1">
    <source>
        <dbReference type="ARBA" id="ARBA00009437"/>
    </source>
</evidence>
<evidence type="ECO:0000313" key="6">
    <source>
        <dbReference type="EMBL" id="PWF21449.1"/>
    </source>
</evidence>
<dbReference type="PANTHER" id="PTHR30126:SF94">
    <property type="entry name" value="LYSR FAMILY TRANSCRIPTIONAL REGULATOR"/>
    <property type="match status" value="1"/>
</dbReference>
<evidence type="ECO:0000256" key="3">
    <source>
        <dbReference type="ARBA" id="ARBA00023125"/>
    </source>
</evidence>